<accession>A0A8S9Z1D8</accession>
<dbReference type="Proteomes" id="UP000822476">
    <property type="component" value="Unassembled WGS sequence"/>
</dbReference>
<evidence type="ECO:0000313" key="3">
    <source>
        <dbReference type="Proteomes" id="UP000822476"/>
    </source>
</evidence>
<sequence>MMMMRRMCIMRTKLTKIAHHHLPTPIGCGSHLVGDREARVCVELEYCWLTVVLTSPKCVTFIPIRVFLYICVPALLLLFDSCLLQFALLCVYCFR</sequence>
<gene>
    <name evidence="2" type="ORF">EG68_05189</name>
</gene>
<dbReference type="OrthoDB" id="10458730at2759"/>
<keyword evidence="1" id="KW-1133">Transmembrane helix</keyword>
<keyword evidence="1" id="KW-0472">Membrane</keyword>
<comment type="caution">
    <text evidence="2">The sequence shown here is derived from an EMBL/GenBank/DDBJ whole genome shotgun (WGS) entry which is preliminary data.</text>
</comment>
<proteinExistence type="predicted"/>
<keyword evidence="1" id="KW-0812">Transmembrane</keyword>
<reference evidence="2" key="1">
    <citation type="submission" date="2019-07" db="EMBL/GenBank/DDBJ databases">
        <title>Annotation for the trematode Paragonimus miyazaki's.</title>
        <authorList>
            <person name="Choi Y.-J."/>
        </authorList>
    </citation>
    <scope>NUCLEOTIDE SEQUENCE</scope>
    <source>
        <strain evidence="2">Japan</strain>
    </source>
</reference>
<keyword evidence="3" id="KW-1185">Reference proteome</keyword>
<dbReference type="AlphaFoldDB" id="A0A8S9Z1D8"/>
<name>A0A8S9Z1D8_9TREM</name>
<dbReference type="EMBL" id="JTDE01000447">
    <property type="protein sequence ID" value="KAF7261225.1"/>
    <property type="molecule type" value="Genomic_DNA"/>
</dbReference>
<evidence type="ECO:0000313" key="2">
    <source>
        <dbReference type="EMBL" id="KAF7261225.1"/>
    </source>
</evidence>
<organism evidence="2 3">
    <name type="scientific">Paragonimus skrjabini miyazakii</name>
    <dbReference type="NCBI Taxonomy" id="59628"/>
    <lineage>
        <taxon>Eukaryota</taxon>
        <taxon>Metazoa</taxon>
        <taxon>Spiralia</taxon>
        <taxon>Lophotrochozoa</taxon>
        <taxon>Platyhelminthes</taxon>
        <taxon>Trematoda</taxon>
        <taxon>Digenea</taxon>
        <taxon>Plagiorchiida</taxon>
        <taxon>Troglotremata</taxon>
        <taxon>Troglotrematidae</taxon>
        <taxon>Paragonimus</taxon>
    </lineage>
</organism>
<protein>
    <submittedName>
        <fullName evidence="2">Uncharacterized protein</fullName>
    </submittedName>
</protein>
<evidence type="ECO:0000256" key="1">
    <source>
        <dbReference type="SAM" id="Phobius"/>
    </source>
</evidence>
<feature type="transmembrane region" description="Helical" evidence="1">
    <location>
        <begin position="62"/>
        <end position="94"/>
    </location>
</feature>